<dbReference type="SUPFAM" id="SSF49879">
    <property type="entry name" value="SMAD/FHA domain"/>
    <property type="match status" value="1"/>
</dbReference>
<evidence type="ECO:0000259" key="2">
    <source>
        <dbReference type="PROSITE" id="PS50011"/>
    </source>
</evidence>
<dbReference type="GO" id="GO:0005737">
    <property type="term" value="C:cytoplasm"/>
    <property type="evidence" value="ECO:0007669"/>
    <property type="project" value="TreeGrafter"/>
</dbReference>
<evidence type="ECO:0000313" key="3">
    <source>
        <dbReference type="EMBL" id="BBM82222.1"/>
    </source>
</evidence>
<gene>
    <name evidence="3" type="ORF">UABAM_00565</name>
</gene>
<protein>
    <submittedName>
        <fullName evidence="3">Protein kinase</fullName>
    </submittedName>
</protein>
<reference evidence="3 4" key="1">
    <citation type="submission" date="2019-08" db="EMBL/GenBank/DDBJ databases">
        <title>Complete genome sequence of Candidatus Uab amorphum.</title>
        <authorList>
            <person name="Shiratori T."/>
            <person name="Suzuki S."/>
            <person name="Kakizawa Y."/>
            <person name="Ishida K."/>
        </authorList>
    </citation>
    <scope>NUCLEOTIDE SEQUENCE [LARGE SCALE GENOMIC DNA]</scope>
    <source>
        <strain evidence="3 4">SRT547</strain>
    </source>
</reference>
<dbReference type="PROSITE" id="PS00109">
    <property type="entry name" value="PROTEIN_KINASE_TYR"/>
    <property type="match status" value="1"/>
</dbReference>
<keyword evidence="3" id="KW-0808">Transferase</keyword>
<dbReference type="GO" id="GO:0004674">
    <property type="term" value="F:protein serine/threonine kinase activity"/>
    <property type="evidence" value="ECO:0007669"/>
    <property type="project" value="TreeGrafter"/>
</dbReference>
<dbReference type="Pfam" id="PF00069">
    <property type="entry name" value="Pkinase"/>
    <property type="match status" value="1"/>
</dbReference>
<keyword evidence="3" id="KW-0418">Kinase</keyword>
<dbReference type="CDD" id="cd00060">
    <property type="entry name" value="FHA"/>
    <property type="match status" value="1"/>
</dbReference>
<dbReference type="Gene3D" id="1.10.510.10">
    <property type="entry name" value="Transferase(Phosphotransferase) domain 1"/>
    <property type="match status" value="1"/>
</dbReference>
<sequence length="745" mass="84424">MDDLSLKELKFQSQTTYTIIEEIGRGGLGIIYLAARNSGGVTDYVVLKALQPLSSEDEQILREETNLAATLHHENIVKTYGLESITLSQLPASFSENIKNLSYRRVVEKQEHEFRRLNFREEDHSGGNHVECGTGSDKILLIAMDFVDGLNLEELHQQHLNMSILIPEKFGAFIISRIARALGYAHNYMIHKDISPKNILVNTHGICKLGDFGVEAIAHKQEDYLEGKLSYLPPEKYLKTFVDERTDLFALGLVAYEILTGISLFHTSNNLPKEQRIEEIKQRIAKGILPPSKVRKDIPEELSQIVVKMLNPSSVLRYQRSITVANHLEKKYLYNKGYGPTNNSLANYLHIFESKFSLYTEDQLQNLSFLKNANDEIQLRRKLDEESYTKEGLELMKQIDYALYQKVIDGGGVIVNKFHCIKLKHLDNVIESFSIENNDLSIGNGPQASISLIEENILEQHAKIERKDNDIKIVSLDESNKVIVNDQEVSTKDLQEGDKIEIGSHELFFLNQVNIDEQQPQQVFTVTGDMDISQVENVSNFALKIPIDNLSFAASARIIQSMLDKTNLSVLKKGVIPTAFMETLQLLKGESDSLNVHIIKDAVRILFRCSGFDEQGYHNLLSTFNKHRADLMKQIQESKVEKSFGMTSTELDLFSSQEDMKSSDAVDEDLLESEEESEDSSDASDIDDDDDSDFDSDIDIDLDALEDGTAFENVAILAAIMIIHSFDRIEFKKYMKEIELVVNYS</sequence>
<dbReference type="PANTHER" id="PTHR24361">
    <property type="entry name" value="MITOGEN-ACTIVATED KINASE KINASE KINASE"/>
    <property type="match status" value="1"/>
</dbReference>
<accession>A0A5S9IIX2</accession>
<dbReference type="InterPro" id="IPR053235">
    <property type="entry name" value="Ser_Thr_kinase"/>
</dbReference>
<dbReference type="Gene3D" id="2.60.200.20">
    <property type="match status" value="1"/>
</dbReference>
<dbReference type="KEGG" id="uam:UABAM_00565"/>
<dbReference type="CDD" id="cd14014">
    <property type="entry name" value="STKc_PknB_like"/>
    <property type="match status" value="1"/>
</dbReference>
<name>A0A5S9IIX2_UABAM</name>
<dbReference type="AlphaFoldDB" id="A0A5S9IIX2"/>
<dbReference type="Proteomes" id="UP000326354">
    <property type="component" value="Chromosome"/>
</dbReference>
<dbReference type="InterPro" id="IPR008984">
    <property type="entry name" value="SMAD_FHA_dom_sf"/>
</dbReference>
<keyword evidence="4" id="KW-1185">Reference proteome</keyword>
<dbReference type="Gene3D" id="3.30.200.20">
    <property type="entry name" value="Phosphorylase Kinase, domain 1"/>
    <property type="match status" value="2"/>
</dbReference>
<dbReference type="InterPro" id="IPR008266">
    <property type="entry name" value="Tyr_kinase_AS"/>
</dbReference>
<dbReference type="RefSeq" id="WP_151966473.1">
    <property type="nucleotide sequence ID" value="NZ_AP019860.1"/>
</dbReference>
<dbReference type="EMBL" id="AP019860">
    <property type="protein sequence ID" value="BBM82222.1"/>
    <property type="molecule type" value="Genomic_DNA"/>
</dbReference>
<dbReference type="Pfam" id="PF16697">
    <property type="entry name" value="Yop-YscD_cpl"/>
    <property type="match status" value="1"/>
</dbReference>
<proteinExistence type="predicted"/>
<dbReference type="InterPro" id="IPR032030">
    <property type="entry name" value="YscD_cytoplasmic_dom"/>
</dbReference>
<dbReference type="PROSITE" id="PS50011">
    <property type="entry name" value="PROTEIN_KINASE_DOM"/>
    <property type="match status" value="1"/>
</dbReference>
<dbReference type="OrthoDB" id="9816434at2"/>
<dbReference type="InterPro" id="IPR000719">
    <property type="entry name" value="Prot_kinase_dom"/>
</dbReference>
<feature type="region of interest" description="Disordered" evidence="1">
    <location>
        <begin position="657"/>
        <end position="693"/>
    </location>
</feature>
<dbReference type="GO" id="GO:0005524">
    <property type="term" value="F:ATP binding"/>
    <property type="evidence" value="ECO:0007669"/>
    <property type="project" value="InterPro"/>
</dbReference>
<evidence type="ECO:0000256" key="1">
    <source>
        <dbReference type="SAM" id="MobiDB-lite"/>
    </source>
</evidence>
<dbReference type="InterPro" id="IPR011009">
    <property type="entry name" value="Kinase-like_dom_sf"/>
</dbReference>
<feature type="domain" description="Protein kinase" evidence="2">
    <location>
        <begin position="17"/>
        <end position="333"/>
    </location>
</feature>
<dbReference type="SUPFAM" id="SSF56112">
    <property type="entry name" value="Protein kinase-like (PK-like)"/>
    <property type="match status" value="1"/>
</dbReference>
<evidence type="ECO:0000313" key="4">
    <source>
        <dbReference type="Proteomes" id="UP000326354"/>
    </source>
</evidence>
<organism evidence="3 4">
    <name type="scientific">Uabimicrobium amorphum</name>
    <dbReference type="NCBI Taxonomy" id="2596890"/>
    <lineage>
        <taxon>Bacteria</taxon>
        <taxon>Pseudomonadati</taxon>
        <taxon>Planctomycetota</taxon>
        <taxon>Candidatus Uabimicrobiia</taxon>
        <taxon>Candidatus Uabimicrobiales</taxon>
        <taxon>Candidatus Uabimicrobiaceae</taxon>
        <taxon>Candidatus Uabimicrobium</taxon>
    </lineage>
</organism>
<feature type="compositionally biased region" description="Acidic residues" evidence="1">
    <location>
        <begin position="665"/>
        <end position="693"/>
    </location>
</feature>